<dbReference type="AlphaFoldDB" id="A0A0F8X684"/>
<dbReference type="Gene3D" id="1.10.10.2830">
    <property type="match status" value="1"/>
</dbReference>
<feature type="compositionally biased region" description="Basic and acidic residues" evidence="1">
    <location>
        <begin position="230"/>
        <end position="243"/>
    </location>
</feature>
<name>A0A0F8X684_9ZZZZ</name>
<feature type="region of interest" description="Disordered" evidence="1">
    <location>
        <begin position="211"/>
        <end position="250"/>
    </location>
</feature>
<reference evidence="3" key="1">
    <citation type="journal article" date="2015" name="Nature">
        <title>Complex archaea that bridge the gap between prokaryotes and eukaryotes.</title>
        <authorList>
            <person name="Spang A."/>
            <person name="Saw J.H."/>
            <person name="Jorgensen S.L."/>
            <person name="Zaremba-Niedzwiedzka K."/>
            <person name="Martijn J."/>
            <person name="Lind A.E."/>
            <person name="van Eijk R."/>
            <person name="Schleper C."/>
            <person name="Guy L."/>
            <person name="Ettema T.J."/>
        </authorList>
    </citation>
    <scope>NUCLEOTIDE SEQUENCE</scope>
</reference>
<dbReference type="GO" id="GO:0007059">
    <property type="term" value="P:chromosome segregation"/>
    <property type="evidence" value="ECO:0007669"/>
    <property type="project" value="TreeGrafter"/>
</dbReference>
<dbReference type="InterPro" id="IPR004437">
    <property type="entry name" value="ParB/RepB/Spo0J"/>
</dbReference>
<dbReference type="SMART" id="SM00470">
    <property type="entry name" value="ParB"/>
    <property type="match status" value="1"/>
</dbReference>
<dbReference type="InterPro" id="IPR036086">
    <property type="entry name" value="ParB/Sulfiredoxin_sf"/>
</dbReference>
<feature type="compositionally biased region" description="Basic residues" evidence="1">
    <location>
        <begin position="219"/>
        <end position="229"/>
    </location>
</feature>
<dbReference type="Gene3D" id="3.90.1530.30">
    <property type="match status" value="1"/>
</dbReference>
<evidence type="ECO:0000259" key="2">
    <source>
        <dbReference type="SMART" id="SM00470"/>
    </source>
</evidence>
<dbReference type="SUPFAM" id="SSF109709">
    <property type="entry name" value="KorB DNA-binding domain-like"/>
    <property type="match status" value="1"/>
</dbReference>
<organism evidence="3">
    <name type="scientific">marine sediment metagenome</name>
    <dbReference type="NCBI Taxonomy" id="412755"/>
    <lineage>
        <taxon>unclassified sequences</taxon>
        <taxon>metagenomes</taxon>
        <taxon>ecological metagenomes</taxon>
    </lineage>
</organism>
<dbReference type="InterPro" id="IPR050336">
    <property type="entry name" value="Chromosome_partition/occlusion"/>
</dbReference>
<dbReference type="EMBL" id="LAZR01061075">
    <property type="protein sequence ID" value="KKK64313.1"/>
    <property type="molecule type" value="Genomic_DNA"/>
</dbReference>
<evidence type="ECO:0000256" key="1">
    <source>
        <dbReference type="SAM" id="MobiDB-lite"/>
    </source>
</evidence>
<sequence>VRKVGDEAFIEELANSIKTYGLLQDIIVRPVEREFYELVAGLRRLTAIKTLGWITVYAKVISPDDAEAFAMSFVENYFKEEMTALETANAYHHLIGKHKYSVKSLVGFGLARNEGTVRRYLQLIKEPEVIQDMLKVSELGDSPVISEYHVRMSRTGNLSDEERVSVLHKAAREGLTGTQIMKVTTAVEAAVDDDRKKELIDDISFSSEIHDMVSESARTKRQKAKKDKPKAKPPEEPEEEPKTINDAYQLSVFDPDESIQSLRDRLSNIANILVLIIQP</sequence>
<dbReference type="GO" id="GO:0005694">
    <property type="term" value="C:chromosome"/>
    <property type="evidence" value="ECO:0007669"/>
    <property type="project" value="TreeGrafter"/>
</dbReference>
<feature type="domain" description="ParB-like N-terminal" evidence="2">
    <location>
        <begin position="1"/>
        <end position="77"/>
    </location>
</feature>
<dbReference type="PANTHER" id="PTHR33375">
    <property type="entry name" value="CHROMOSOME-PARTITIONING PROTEIN PARB-RELATED"/>
    <property type="match status" value="1"/>
</dbReference>
<dbReference type="GO" id="GO:0003677">
    <property type="term" value="F:DNA binding"/>
    <property type="evidence" value="ECO:0007669"/>
    <property type="project" value="InterPro"/>
</dbReference>
<feature type="non-terminal residue" evidence="3">
    <location>
        <position position="1"/>
    </location>
</feature>
<proteinExistence type="predicted"/>
<protein>
    <recommendedName>
        <fullName evidence="2">ParB-like N-terminal domain-containing protein</fullName>
    </recommendedName>
</protein>
<evidence type="ECO:0000313" key="3">
    <source>
        <dbReference type="EMBL" id="KKK64313.1"/>
    </source>
</evidence>
<comment type="caution">
    <text evidence="3">The sequence shown here is derived from an EMBL/GenBank/DDBJ whole genome shotgun (WGS) entry which is preliminary data.</text>
</comment>
<dbReference type="PANTHER" id="PTHR33375:SF1">
    <property type="entry name" value="CHROMOSOME-PARTITIONING PROTEIN PARB-RELATED"/>
    <property type="match status" value="1"/>
</dbReference>
<accession>A0A0F8X684</accession>
<dbReference type="SUPFAM" id="SSF110849">
    <property type="entry name" value="ParB/Sulfiredoxin"/>
    <property type="match status" value="1"/>
</dbReference>
<gene>
    <name evidence="3" type="ORF">LCGC14_2985470</name>
</gene>
<dbReference type="InterPro" id="IPR003115">
    <property type="entry name" value="ParB_N"/>
</dbReference>
<dbReference type="NCBIfam" id="TIGR00180">
    <property type="entry name" value="parB_part"/>
    <property type="match status" value="1"/>
</dbReference>
<dbReference type="Pfam" id="PF02195">
    <property type="entry name" value="ParB_N"/>
    <property type="match status" value="1"/>
</dbReference>